<keyword evidence="3" id="KW-1185">Reference proteome</keyword>
<keyword evidence="1" id="KW-0175">Coiled coil</keyword>
<gene>
    <name evidence="2" type="primary">ERCC6_12</name>
    <name evidence="2" type="ORF">PHYPSEUDO_009982</name>
</gene>
<protein>
    <submittedName>
        <fullName evidence="2">DNA excision repair protein ERCC-6</fullName>
    </submittedName>
</protein>
<dbReference type="SMART" id="SM00248">
    <property type="entry name" value="ANK"/>
    <property type="match status" value="5"/>
</dbReference>
<dbReference type="InterPro" id="IPR002110">
    <property type="entry name" value="Ankyrin_rpt"/>
</dbReference>
<dbReference type="PANTHER" id="PTHR46586:SF3">
    <property type="entry name" value="ANKYRIN REPEAT-CONTAINING PROTEIN"/>
    <property type="match status" value="1"/>
</dbReference>
<proteinExistence type="predicted"/>
<dbReference type="Pfam" id="PF12796">
    <property type="entry name" value="Ank_2"/>
    <property type="match status" value="2"/>
</dbReference>
<dbReference type="EMBL" id="JAGDFM010000419">
    <property type="protein sequence ID" value="KAG7378491.1"/>
    <property type="molecule type" value="Genomic_DNA"/>
</dbReference>
<dbReference type="Proteomes" id="UP000694044">
    <property type="component" value="Unassembled WGS sequence"/>
</dbReference>
<dbReference type="InterPro" id="IPR052050">
    <property type="entry name" value="SecEffector_AnkRepeat"/>
</dbReference>
<dbReference type="AlphaFoldDB" id="A0A8T1VBQ6"/>
<name>A0A8T1VBQ6_9STRA</name>
<sequence>MKLKSVDLLMRRHPLAPDVEKSVVGFLGPPRSLPLSEACRYGSIHLLDWIWGSTDDPNSKWFLATSLRSNVHYHQWQFTKSLEVAAARGDLDIVKWLFEHFEGCEALSSVADAAAKNGNLSVLQFLLPFKVRDGDWRFANTLCGGKNVVHWGDNVLLKAAENGQVEVAKWLLDKEENALDDLTRTITIEQALIASDFEFVDRLLPTDGRKCVLSYDLLSPGSEMIEWMLDTGYFKWDEHVAGSAIRDLAGSGHLELMQQIMQLHSPLREATENWFAYWGDALETACSSGQLKVVQWLIEHPLGRKRRLYLNATIYIDDLLCAAAGAGRVQVMRYLFEHGVGDKYGNGILRAARNGHSEAVKWLLKHFCYDEQVEMDRVVREAMTYGHAETLQVFQELESSVALEPLNDNKQKDCAAMDWWGRVGDLLQFSTENT</sequence>
<feature type="coiled-coil region" evidence="1">
    <location>
        <begin position="165"/>
        <end position="192"/>
    </location>
</feature>
<comment type="caution">
    <text evidence="2">The sequence shown here is derived from an EMBL/GenBank/DDBJ whole genome shotgun (WGS) entry which is preliminary data.</text>
</comment>
<organism evidence="2 3">
    <name type="scientific">Phytophthora pseudosyringae</name>
    <dbReference type="NCBI Taxonomy" id="221518"/>
    <lineage>
        <taxon>Eukaryota</taxon>
        <taxon>Sar</taxon>
        <taxon>Stramenopiles</taxon>
        <taxon>Oomycota</taxon>
        <taxon>Peronosporomycetes</taxon>
        <taxon>Peronosporales</taxon>
        <taxon>Peronosporaceae</taxon>
        <taxon>Phytophthora</taxon>
    </lineage>
</organism>
<evidence type="ECO:0000256" key="1">
    <source>
        <dbReference type="SAM" id="Coils"/>
    </source>
</evidence>
<evidence type="ECO:0000313" key="3">
    <source>
        <dbReference type="Proteomes" id="UP000694044"/>
    </source>
</evidence>
<accession>A0A8T1VBQ6</accession>
<evidence type="ECO:0000313" key="2">
    <source>
        <dbReference type="EMBL" id="KAG7378491.1"/>
    </source>
</evidence>
<reference evidence="2" key="1">
    <citation type="submission" date="2021-02" db="EMBL/GenBank/DDBJ databases">
        <authorList>
            <person name="Palmer J.M."/>
        </authorList>
    </citation>
    <scope>NUCLEOTIDE SEQUENCE</scope>
    <source>
        <strain evidence="2">SCRP734</strain>
    </source>
</reference>
<dbReference type="OrthoDB" id="126624at2759"/>
<dbReference type="PANTHER" id="PTHR46586">
    <property type="entry name" value="ANKYRIN REPEAT-CONTAINING PROTEIN"/>
    <property type="match status" value="1"/>
</dbReference>